<dbReference type="Pfam" id="PF03943">
    <property type="entry name" value="TAP_C"/>
    <property type="match status" value="1"/>
</dbReference>
<evidence type="ECO:0000256" key="7">
    <source>
        <dbReference type="ARBA" id="ARBA00023242"/>
    </source>
</evidence>
<name>A0ABM1INA8_POLDO</name>
<evidence type="ECO:0000256" key="6">
    <source>
        <dbReference type="ARBA" id="ARBA00022816"/>
    </source>
</evidence>
<dbReference type="PROSITE" id="PS51450">
    <property type="entry name" value="LRR"/>
    <property type="match status" value="1"/>
</dbReference>
<dbReference type="GeneID" id="107069162"/>
<dbReference type="PROSITE" id="PS51281">
    <property type="entry name" value="TAP_C"/>
    <property type="match status" value="1"/>
</dbReference>
<evidence type="ECO:0000256" key="4">
    <source>
        <dbReference type="ARBA" id="ARBA00022614"/>
    </source>
</evidence>
<accession>A0ABM1INA8</accession>
<keyword evidence="5" id="KW-0677">Repeat</keyword>
<keyword evidence="6" id="KW-0509">mRNA transport</keyword>
<proteinExistence type="inferred from homology"/>
<dbReference type="SMART" id="SM00804">
    <property type="entry name" value="TAP_C"/>
    <property type="match status" value="1"/>
</dbReference>
<protein>
    <submittedName>
        <fullName evidence="11">Nuclear RNA export factor 1</fullName>
    </submittedName>
</protein>
<dbReference type="SUPFAM" id="SSF52058">
    <property type="entry name" value="L domain-like"/>
    <property type="match status" value="1"/>
</dbReference>
<dbReference type="InterPro" id="IPR002075">
    <property type="entry name" value="NTF2_dom"/>
</dbReference>
<evidence type="ECO:0000256" key="2">
    <source>
        <dbReference type="ARBA" id="ARBA00009285"/>
    </source>
</evidence>
<feature type="domain" description="NTF2" evidence="8">
    <location>
        <begin position="304"/>
        <end position="452"/>
    </location>
</feature>
<sequence length="538" mass="62839">MSTMSKNNDVIKEEPLRLTYLKPPLDTDKFPLASYQDVWHKFIVFSHGKSYGKTEILKAIINACEPEMLLPVKFKKENDNKCTFLGQCNSNAIKNLIKQRLCIILPGNFEIYLDIVLGFISKEELPINPNKIISQTFYQRYDSSKKILNLDDFENDKLLAYVFCPLSIPKIFHIVLRSIKQGVAGINRESKLFIRELSMKHNNLTAIILFEKFFYYNLTKLDLRFNQILDVEHLRYFSEFKITELWLDGNPLCTQYKNAQDYIKGVKNVFHHLQKLDGIMIDTEKKLLPNVQTHYLKDASKLPLIKQFVKHFFTMYDQEDRSIMNGLYDKNALYSMTLGSVTNYLHKQVAKVLVTNRNLLKFVDYAKCHEFLLRGPDKIISSLKRQPSTLHYIHTFNIDLLYESDDLLVISVQGIFLYKDISSSPPLLFNRTFTIVAKEENEYCITNDQYFIDGFNSNTLVQIKNKIKQDVKNVSVFVPTIFSPSEKHQLIVLLQELTTMNTAFCFKFLDNVNWDIRRAITNFTKMYTLNDVPPEAFQ</sequence>
<feature type="domain" description="TAP-C" evidence="9">
    <location>
        <begin position="485"/>
        <end position="538"/>
    </location>
</feature>
<dbReference type="PROSITE" id="PS50177">
    <property type="entry name" value="NTF2_DOMAIN"/>
    <property type="match status" value="1"/>
</dbReference>
<comment type="subcellular location">
    <subcellularLocation>
        <location evidence="1">Nucleus</location>
    </subcellularLocation>
</comment>
<dbReference type="PANTHER" id="PTHR10662">
    <property type="entry name" value="NUCLEAR RNA EXPORT FACTOR"/>
    <property type="match status" value="1"/>
</dbReference>
<dbReference type="Gene3D" id="1.10.8.10">
    <property type="entry name" value="DNA helicase RuvA subunit, C-terminal domain"/>
    <property type="match status" value="1"/>
</dbReference>
<dbReference type="CDD" id="cd00531">
    <property type="entry name" value="NTF2_like"/>
    <property type="match status" value="1"/>
</dbReference>
<comment type="similarity">
    <text evidence="2">Belongs to the NXF family.</text>
</comment>
<evidence type="ECO:0000259" key="8">
    <source>
        <dbReference type="PROSITE" id="PS50177"/>
    </source>
</evidence>
<dbReference type="PANTHER" id="PTHR10662:SF22">
    <property type="entry name" value="NUCLEAR RNA EXPORT FACTOR 1"/>
    <property type="match status" value="1"/>
</dbReference>
<dbReference type="SUPFAM" id="SSF46934">
    <property type="entry name" value="UBA-like"/>
    <property type="match status" value="1"/>
</dbReference>
<keyword evidence="7" id="KW-0539">Nucleus</keyword>
<dbReference type="Gene3D" id="3.80.10.10">
    <property type="entry name" value="Ribonuclease Inhibitor"/>
    <property type="match status" value="1"/>
</dbReference>
<keyword evidence="10" id="KW-1185">Reference proteome</keyword>
<dbReference type="InterPro" id="IPR030217">
    <property type="entry name" value="NXF_fam"/>
</dbReference>
<dbReference type="Pfam" id="PF24048">
    <property type="entry name" value="LRR_NXF1-5"/>
    <property type="match status" value="1"/>
</dbReference>
<evidence type="ECO:0000256" key="5">
    <source>
        <dbReference type="ARBA" id="ARBA00022737"/>
    </source>
</evidence>
<dbReference type="InterPro" id="IPR009060">
    <property type="entry name" value="UBA-like_sf"/>
</dbReference>
<dbReference type="InterPro" id="IPR005637">
    <property type="entry name" value="TAP_C_dom"/>
</dbReference>
<dbReference type="SUPFAM" id="SSF54427">
    <property type="entry name" value="NTF2-like"/>
    <property type="match status" value="1"/>
</dbReference>
<evidence type="ECO:0000259" key="9">
    <source>
        <dbReference type="PROSITE" id="PS51281"/>
    </source>
</evidence>
<dbReference type="Proteomes" id="UP000694924">
    <property type="component" value="Unplaced"/>
</dbReference>
<keyword evidence="3" id="KW-0813">Transport</keyword>
<evidence type="ECO:0000256" key="3">
    <source>
        <dbReference type="ARBA" id="ARBA00022448"/>
    </source>
</evidence>
<evidence type="ECO:0000256" key="1">
    <source>
        <dbReference type="ARBA" id="ARBA00004123"/>
    </source>
</evidence>
<gene>
    <name evidence="11" type="primary">LOC107069162</name>
</gene>
<dbReference type="InterPro" id="IPR018222">
    <property type="entry name" value="Nuclear_transport_factor_2_euk"/>
</dbReference>
<evidence type="ECO:0000313" key="10">
    <source>
        <dbReference type="Proteomes" id="UP000694924"/>
    </source>
</evidence>
<dbReference type="InterPro" id="IPR057125">
    <property type="entry name" value="NXF1/2/3/5-like_LRR"/>
</dbReference>
<organism evidence="10 11">
    <name type="scientific">Polistes dominula</name>
    <name type="common">European paper wasp</name>
    <name type="synonym">Vespa dominula</name>
    <dbReference type="NCBI Taxonomy" id="743375"/>
    <lineage>
        <taxon>Eukaryota</taxon>
        <taxon>Metazoa</taxon>
        <taxon>Ecdysozoa</taxon>
        <taxon>Arthropoda</taxon>
        <taxon>Hexapoda</taxon>
        <taxon>Insecta</taxon>
        <taxon>Pterygota</taxon>
        <taxon>Neoptera</taxon>
        <taxon>Endopterygota</taxon>
        <taxon>Hymenoptera</taxon>
        <taxon>Apocrita</taxon>
        <taxon>Aculeata</taxon>
        <taxon>Vespoidea</taxon>
        <taxon>Vespidae</taxon>
        <taxon>Polistinae</taxon>
        <taxon>Polistini</taxon>
        <taxon>Polistes</taxon>
    </lineage>
</organism>
<dbReference type="InterPro" id="IPR032675">
    <property type="entry name" value="LRR_dom_sf"/>
</dbReference>
<dbReference type="InterPro" id="IPR032710">
    <property type="entry name" value="NTF2-like_dom_sf"/>
</dbReference>
<dbReference type="Pfam" id="PF22602">
    <property type="entry name" value="NXF_NTF2"/>
    <property type="match status" value="1"/>
</dbReference>
<keyword evidence="4" id="KW-0433">Leucine-rich repeat</keyword>
<dbReference type="RefSeq" id="XP_015181695.1">
    <property type="nucleotide sequence ID" value="XM_015326209.1"/>
</dbReference>
<reference evidence="11" key="1">
    <citation type="submission" date="2025-08" db="UniProtKB">
        <authorList>
            <consortium name="RefSeq"/>
        </authorList>
    </citation>
    <scope>IDENTIFICATION</scope>
    <source>
        <tissue evidence="11">Whole body</tissue>
    </source>
</reference>
<evidence type="ECO:0000313" key="11">
    <source>
        <dbReference type="RefSeq" id="XP_015181695.1"/>
    </source>
</evidence>
<dbReference type="Gene3D" id="3.10.450.50">
    <property type="match status" value="1"/>
</dbReference>
<dbReference type="InterPro" id="IPR001611">
    <property type="entry name" value="Leu-rich_rpt"/>
</dbReference>